<dbReference type="GO" id="GO:0005829">
    <property type="term" value="C:cytosol"/>
    <property type="evidence" value="ECO:0007669"/>
    <property type="project" value="UniProtKB-SubCell"/>
</dbReference>
<dbReference type="GO" id="GO:0009927">
    <property type="term" value="F:histidine phosphotransfer kinase activity"/>
    <property type="evidence" value="ECO:0007669"/>
    <property type="project" value="UniProtKB-UniRule"/>
</dbReference>
<dbReference type="STRING" id="157652.A0A371I5I1"/>
<keyword evidence="2" id="KW-0932">Cytokinin signaling pathway</keyword>
<evidence type="ECO:0000313" key="3">
    <source>
        <dbReference type="EMBL" id="RDY10273.1"/>
    </source>
</evidence>
<dbReference type="OrthoDB" id="1670022at2759"/>
<dbReference type="InterPro" id="IPR036641">
    <property type="entry name" value="HPT_dom_sf"/>
</dbReference>
<name>A0A371I5I1_MUCPR</name>
<dbReference type="GO" id="GO:0000160">
    <property type="term" value="P:phosphorelay signal transduction system"/>
    <property type="evidence" value="ECO:0007669"/>
    <property type="project" value="UniProtKB-UniRule"/>
</dbReference>
<evidence type="ECO:0000256" key="2">
    <source>
        <dbReference type="RuleBase" id="RU369004"/>
    </source>
</evidence>
<reference evidence="3" key="1">
    <citation type="submission" date="2018-05" db="EMBL/GenBank/DDBJ databases">
        <title>Draft genome of Mucuna pruriens seed.</title>
        <authorList>
            <person name="Nnadi N.E."/>
            <person name="Vos R."/>
            <person name="Hasami M.H."/>
            <person name="Devisetty U.K."/>
            <person name="Aguiy J.C."/>
        </authorList>
    </citation>
    <scope>NUCLEOTIDE SEQUENCE [LARGE SCALE GENOMIC DNA]</scope>
    <source>
        <strain evidence="3">JCA_2017</strain>
    </source>
</reference>
<keyword evidence="1 2" id="KW-0902">Two-component regulatory system</keyword>
<organism evidence="3 4">
    <name type="scientific">Mucuna pruriens</name>
    <name type="common">Velvet bean</name>
    <name type="synonym">Dolichos pruriens</name>
    <dbReference type="NCBI Taxonomy" id="157652"/>
    <lineage>
        <taxon>Eukaryota</taxon>
        <taxon>Viridiplantae</taxon>
        <taxon>Streptophyta</taxon>
        <taxon>Embryophyta</taxon>
        <taxon>Tracheophyta</taxon>
        <taxon>Spermatophyta</taxon>
        <taxon>Magnoliopsida</taxon>
        <taxon>eudicotyledons</taxon>
        <taxon>Gunneridae</taxon>
        <taxon>Pentapetalae</taxon>
        <taxon>rosids</taxon>
        <taxon>fabids</taxon>
        <taxon>Fabales</taxon>
        <taxon>Fabaceae</taxon>
        <taxon>Papilionoideae</taxon>
        <taxon>50 kb inversion clade</taxon>
        <taxon>NPAAA clade</taxon>
        <taxon>indigoferoid/millettioid clade</taxon>
        <taxon>Phaseoleae</taxon>
        <taxon>Mucuna</taxon>
    </lineage>
</organism>
<dbReference type="EMBL" id="QJKJ01000873">
    <property type="protein sequence ID" value="RDY10273.1"/>
    <property type="molecule type" value="Genomic_DNA"/>
</dbReference>
<evidence type="ECO:0000256" key="1">
    <source>
        <dbReference type="ARBA" id="ARBA00023012"/>
    </source>
</evidence>
<dbReference type="GO" id="GO:0043424">
    <property type="term" value="F:protein histidine kinase binding"/>
    <property type="evidence" value="ECO:0007669"/>
    <property type="project" value="UniProtKB-UniRule"/>
</dbReference>
<dbReference type="Proteomes" id="UP000257109">
    <property type="component" value="Unassembled WGS sequence"/>
</dbReference>
<dbReference type="GO" id="GO:0005634">
    <property type="term" value="C:nucleus"/>
    <property type="evidence" value="ECO:0007669"/>
    <property type="project" value="UniProtKB-SubCell"/>
</dbReference>
<comment type="domain">
    <text evidence="2">Histidine-containing phosphotransfer domain (HPt) contains an active histidine that mediates the phosphotransfer.</text>
</comment>
<dbReference type="Gene3D" id="1.20.120.160">
    <property type="entry name" value="HPT domain"/>
    <property type="match status" value="1"/>
</dbReference>
<dbReference type="PANTHER" id="PTHR28242:SF40">
    <property type="entry name" value="HISTIDINE-CONTAINING PHOSPHOTRANSFER PROTEIN"/>
    <property type="match status" value="1"/>
</dbReference>
<comment type="function">
    <text evidence="2">Functions as a two-component phosphorelay mediators between cytokinin sensor histidine kinases and response regulators (B-type ARRs). Plays an important role in propagating cytokinin signal transduction.</text>
</comment>
<accession>A0A371I5I1</accession>
<protein>
    <recommendedName>
        <fullName evidence="2">Histidine-containing phosphotransfer protein</fullName>
    </recommendedName>
</protein>
<gene>
    <name evidence="3" type="ORF">CR513_05235</name>
</gene>
<proteinExistence type="predicted"/>
<keyword evidence="4" id="KW-1185">Reference proteome</keyword>
<dbReference type="InterPro" id="IPR045871">
    <property type="entry name" value="AHP1-5/YPD1"/>
</dbReference>
<sequence length="87" mass="10294">MTILALKLQLHTFIRSMYDEGYINEKFLNLQGLRQPLRRDSVVRAVASYYLSCKNLFSSLTHHIDQQKVDFKKVNELARDLYTRSSR</sequence>
<evidence type="ECO:0000313" key="4">
    <source>
        <dbReference type="Proteomes" id="UP000257109"/>
    </source>
</evidence>
<comment type="subcellular location">
    <subcellularLocation>
        <location evidence="2">Cytoplasm</location>
        <location evidence="2">Cytosol</location>
    </subcellularLocation>
    <subcellularLocation>
        <location evidence="2">Nucleus</location>
    </subcellularLocation>
</comment>
<dbReference type="PANTHER" id="PTHR28242">
    <property type="entry name" value="PHOSPHORELAY INTERMEDIATE PROTEIN YPD1"/>
    <property type="match status" value="1"/>
</dbReference>
<dbReference type="GO" id="GO:0009736">
    <property type="term" value="P:cytokinin-activated signaling pathway"/>
    <property type="evidence" value="ECO:0007669"/>
    <property type="project" value="UniProtKB-KW"/>
</dbReference>
<feature type="non-terminal residue" evidence="3">
    <location>
        <position position="1"/>
    </location>
</feature>
<dbReference type="AlphaFoldDB" id="A0A371I5I1"/>
<comment type="caution">
    <text evidence="3">The sequence shown here is derived from an EMBL/GenBank/DDBJ whole genome shotgun (WGS) entry which is preliminary data.</text>
</comment>